<accession>A0A7S4QEM5</accession>
<dbReference type="Pfam" id="PF01145">
    <property type="entry name" value="Band_7"/>
    <property type="match status" value="1"/>
</dbReference>
<dbReference type="InterPro" id="IPR036013">
    <property type="entry name" value="Band_7/SPFH_dom_sf"/>
</dbReference>
<feature type="compositionally biased region" description="Low complexity" evidence="1">
    <location>
        <begin position="13"/>
        <end position="28"/>
    </location>
</feature>
<dbReference type="PANTHER" id="PTHR42911:SF1">
    <property type="entry name" value="MODULATOR OF FTSH PROTEASE HFLC"/>
    <property type="match status" value="1"/>
</dbReference>
<feature type="compositionally biased region" description="Basic and acidic residues" evidence="1">
    <location>
        <begin position="237"/>
        <end position="246"/>
    </location>
</feature>
<protein>
    <recommendedName>
        <fullName evidence="2">Band 7 domain-containing protein</fullName>
    </recommendedName>
</protein>
<feature type="domain" description="Band 7" evidence="2">
    <location>
        <begin position="94"/>
        <end position="317"/>
    </location>
</feature>
<dbReference type="PANTHER" id="PTHR42911">
    <property type="entry name" value="MODULATOR OF FTSH PROTEASE HFLC"/>
    <property type="match status" value="1"/>
</dbReference>
<dbReference type="EMBL" id="HBNR01027003">
    <property type="protein sequence ID" value="CAE4579516.1"/>
    <property type="molecule type" value="Transcribed_RNA"/>
</dbReference>
<dbReference type="AlphaFoldDB" id="A0A7S4QEM5"/>
<feature type="compositionally biased region" description="Basic residues" evidence="1">
    <location>
        <begin position="46"/>
        <end position="56"/>
    </location>
</feature>
<gene>
    <name evidence="3" type="ORF">AMON00008_LOCUS18283</name>
</gene>
<proteinExistence type="predicted"/>
<dbReference type="SUPFAM" id="SSF117892">
    <property type="entry name" value="Band 7/SPFH domain"/>
    <property type="match status" value="1"/>
</dbReference>
<dbReference type="Gene3D" id="3.30.479.30">
    <property type="entry name" value="Band 7 domain"/>
    <property type="match status" value="1"/>
</dbReference>
<feature type="region of interest" description="Disordered" evidence="1">
    <location>
        <begin position="224"/>
        <end position="246"/>
    </location>
</feature>
<reference evidence="3" key="1">
    <citation type="submission" date="2021-01" db="EMBL/GenBank/DDBJ databases">
        <authorList>
            <person name="Corre E."/>
            <person name="Pelletier E."/>
            <person name="Niang G."/>
            <person name="Scheremetjew M."/>
            <person name="Finn R."/>
            <person name="Kale V."/>
            <person name="Holt S."/>
            <person name="Cochrane G."/>
            <person name="Meng A."/>
            <person name="Brown T."/>
            <person name="Cohen L."/>
        </authorList>
    </citation>
    <scope>NUCLEOTIDE SEQUENCE</scope>
    <source>
        <strain evidence="3">CCMP3105</strain>
    </source>
</reference>
<organism evidence="3">
    <name type="scientific">Alexandrium monilatum</name>
    <dbReference type="NCBI Taxonomy" id="311494"/>
    <lineage>
        <taxon>Eukaryota</taxon>
        <taxon>Sar</taxon>
        <taxon>Alveolata</taxon>
        <taxon>Dinophyceae</taxon>
        <taxon>Gonyaulacales</taxon>
        <taxon>Pyrocystaceae</taxon>
        <taxon>Alexandrium</taxon>
    </lineage>
</organism>
<evidence type="ECO:0000313" key="3">
    <source>
        <dbReference type="EMBL" id="CAE4579516.1"/>
    </source>
</evidence>
<feature type="region of interest" description="Disordered" evidence="1">
    <location>
        <begin position="1"/>
        <end position="56"/>
    </location>
</feature>
<name>A0A7S4QEM5_9DINO</name>
<evidence type="ECO:0000256" key="1">
    <source>
        <dbReference type="SAM" id="MobiDB-lite"/>
    </source>
</evidence>
<dbReference type="InterPro" id="IPR001107">
    <property type="entry name" value="Band_7"/>
</dbReference>
<evidence type="ECO:0000259" key="2">
    <source>
        <dbReference type="Pfam" id="PF01145"/>
    </source>
</evidence>
<sequence length="420" mass="44450">MTSFATATERFLSSSRATSALPLTTSTPPKSPRSHSPDEGDSWGLRSRRAGGGRHGGHAVHVGIHVWTTETRTCKQAVALDQHEIGLGPYTLLTVDEGYAAVTQNNGQQLILSGGHTHLLDHKNWRFEKFMTLKIQTDDLEKIQATSADNITMLVTSTVTWRISDPTLAATMAAETMATGAGHVSTDIPKLRQDVLKQAIASLASFVGGVNYSDSFHMAAQVQGRRHQSSPASARSEAGRELEAERAGKLDNPLYDAARLSDAVAHANSTTASYGVEILSINILSAVPIDDKLTQALACGAVASAQALQSETAARGNAKATFIEAEALAERARIEAEGVAKSEVIRARAQAESALLVAEGNKKSADLLATSQVAVDLAKMERSAAMIGPSDKFFFGQEPSYMANLVLKGASAPGKVGIFS</sequence>